<keyword evidence="3" id="KW-1185">Reference proteome</keyword>
<evidence type="ECO:0000313" key="3">
    <source>
        <dbReference type="Proteomes" id="UP000593564"/>
    </source>
</evidence>
<feature type="compositionally biased region" description="Basic residues" evidence="1">
    <location>
        <begin position="7"/>
        <end position="20"/>
    </location>
</feature>
<organism evidence="2 3">
    <name type="scientific">Camellia sinensis</name>
    <name type="common">Tea plant</name>
    <name type="synonym">Thea sinensis</name>
    <dbReference type="NCBI Taxonomy" id="4442"/>
    <lineage>
        <taxon>Eukaryota</taxon>
        <taxon>Viridiplantae</taxon>
        <taxon>Streptophyta</taxon>
        <taxon>Embryophyta</taxon>
        <taxon>Tracheophyta</taxon>
        <taxon>Spermatophyta</taxon>
        <taxon>Magnoliopsida</taxon>
        <taxon>eudicotyledons</taxon>
        <taxon>Gunneridae</taxon>
        <taxon>Pentapetalae</taxon>
        <taxon>asterids</taxon>
        <taxon>Ericales</taxon>
        <taxon>Theaceae</taxon>
        <taxon>Camellia</taxon>
    </lineage>
</organism>
<reference evidence="2 3" key="2">
    <citation type="submission" date="2020-07" db="EMBL/GenBank/DDBJ databases">
        <title>Genome assembly of wild tea tree DASZ reveals pedigree and selection history of tea varieties.</title>
        <authorList>
            <person name="Zhang W."/>
        </authorList>
    </citation>
    <scope>NUCLEOTIDE SEQUENCE [LARGE SCALE GENOMIC DNA]</scope>
    <source>
        <strain evidence="3">cv. G240</strain>
        <tissue evidence="2">Leaf</tissue>
    </source>
</reference>
<feature type="region of interest" description="Disordered" evidence="1">
    <location>
        <begin position="1"/>
        <end position="49"/>
    </location>
</feature>
<evidence type="ECO:0000313" key="2">
    <source>
        <dbReference type="EMBL" id="KAF5933915.1"/>
    </source>
</evidence>
<feature type="compositionally biased region" description="Pro residues" evidence="1">
    <location>
        <begin position="26"/>
        <end position="43"/>
    </location>
</feature>
<gene>
    <name evidence="2" type="ORF">HYC85_030086</name>
</gene>
<protein>
    <submittedName>
        <fullName evidence="2">Uncharacterized protein</fullName>
    </submittedName>
</protein>
<reference evidence="3" key="1">
    <citation type="journal article" date="2020" name="Nat. Commun.">
        <title>Genome assembly of wild tea tree DASZ reveals pedigree and selection history of tea varieties.</title>
        <authorList>
            <person name="Zhang W."/>
            <person name="Zhang Y."/>
            <person name="Qiu H."/>
            <person name="Guo Y."/>
            <person name="Wan H."/>
            <person name="Zhang X."/>
            <person name="Scossa F."/>
            <person name="Alseekh S."/>
            <person name="Zhang Q."/>
            <person name="Wang P."/>
            <person name="Xu L."/>
            <person name="Schmidt M.H."/>
            <person name="Jia X."/>
            <person name="Li D."/>
            <person name="Zhu A."/>
            <person name="Guo F."/>
            <person name="Chen W."/>
            <person name="Ni D."/>
            <person name="Usadel B."/>
            <person name="Fernie A.R."/>
            <person name="Wen W."/>
        </authorList>
    </citation>
    <scope>NUCLEOTIDE SEQUENCE [LARGE SCALE GENOMIC DNA]</scope>
    <source>
        <strain evidence="3">cv. G240</strain>
    </source>
</reference>
<proteinExistence type="predicted"/>
<dbReference type="EMBL" id="JACBKZ010000014">
    <property type="protein sequence ID" value="KAF5933915.1"/>
    <property type="molecule type" value="Genomic_DNA"/>
</dbReference>
<name>A0A7J7G0I4_CAMSI</name>
<sequence>MLVLRAMSRRVTARASKKARGASSSAPPPPPSPPSSPPPPGDLPRPEWTSRPLHKLTQFNLPFFQQDEDTTWAVEQLRLRQQLGICAVTAPTYPRLVRLFYQNLHETPTTVGLLSYIDGQVVHITSAMIAKVLEFFATPEDQPFPEVEDRQPVSRLIQQYFPGAHGDPSFTCLRRSKLPSRLLLLDSVVHKNVLPLGHKAERRLEFVRVLHGYQLGYQVPLEDFILLHLQKFLREAVRPTPLQNLTWPLPFANLLTLVFELNHLPIAEDEEIDRGYPTFGQREWQHSISRIPPPVGAPVEEAQDPVHAHPAHLVPPVPPPGDPLYMTREEYLRLQHSVDQVHHTLRDHHQSLMELRTDFQDFRDYSQARFDQLHADNLAIQQQGQDNAFETRALMQALFAQHFPPPPPPPPASP</sequence>
<dbReference type="Proteomes" id="UP000593564">
    <property type="component" value="Unassembled WGS sequence"/>
</dbReference>
<dbReference type="AlphaFoldDB" id="A0A7J7G0I4"/>
<evidence type="ECO:0000256" key="1">
    <source>
        <dbReference type="SAM" id="MobiDB-lite"/>
    </source>
</evidence>
<comment type="caution">
    <text evidence="2">The sequence shown here is derived from an EMBL/GenBank/DDBJ whole genome shotgun (WGS) entry which is preliminary data.</text>
</comment>
<accession>A0A7J7G0I4</accession>